<organism evidence="1 2">
    <name type="scientific">Halarcobacter ebronensis</name>
    <dbReference type="NCBI Taxonomy" id="1462615"/>
    <lineage>
        <taxon>Bacteria</taxon>
        <taxon>Pseudomonadati</taxon>
        <taxon>Campylobacterota</taxon>
        <taxon>Epsilonproteobacteria</taxon>
        <taxon>Campylobacterales</taxon>
        <taxon>Arcobacteraceae</taxon>
        <taxon>Halarcobacter</taxon>
    </lineage>
</organism>
<gene>
    <name evidence="1" type="ORF">CRV08_15385</name>
</gene>
<dbReference type="Proteomes" id="UP000290172">
    <property type="component" value="Unassembled WGS sequence"/>
</dbReference>
<evidence type="ECO:0000313" key="1">
    <source>
        <dbReference type="EMBL" id="RXJ65372.1"/>
    </source>
</evidence>
<reference evidence="1 2" key="1">
    <citation type="submission" date="2017-10" db="EMBL/GenBank/DDBJ databases">
        <title>Genomics of the genus Arcobacter.</title>
        <authorList>
            <person name="Perez-Cataluna A."/>
            <person name="Figueras M.J."/>
        </authorList>
    </citation>
    <scope>NUCLEOTIDE SEQUENCE [LARGE SCALE GENOMIC DNA]</scope>
    <source>
        <strain evidence="1 2">CECT 8993</strain>
    </source>
</reference>
<protein>
    <submittedName>
        <fullName evidence="1">Uncharacterized protein</fullName>
    </submittedName>
</protein>
<proteinExistence type="predicted"/>
<dbReference type="EMBL" id="PDKJ01000028">
    <property type="protein sequence ID" value="RXJ65372.1"/>
    <property type="molecule type" value="Genomic_DNA"/>
</dbReference>
<dbReference type="AlphaFoldDB" id="A0A4Q0Y5D0"/>
<sequence length="191" mass="22533">MKNILFISIFLISLCASSLENILTHADLGDIEDKKDNYGNQFFYPIIFSDYYEKVESSISVSISDNAKGEEIKKLQGFINNVYINSSSVSSYEKEIKEKKLKDESLKNKNEVKIFPYFKLTYLPKKVPKFEKIIIHFNIDDHKNIQNLDFIQKSIFTVINEDFKKAIYQARFDFIQKNNEDIVLYYKILYK</sequence>
<name>A0A4Q0Y5D0_9BACT</name>
<comment type="caution">
    <text evidence="1">The sequence shown here is derived from an EMBL/GenBank/DDBJ whole genome shotgun (WGS) entry which is preliminary data.</text>
</comment>
<accession>A0A4Q0Y5D0</accession>
<dbReference type="RefSeq" id="WP_128983717.1">
    <property type="nucleotide sequence ID" value="NZ_PDKJ01000028.1"/>
</dbReference>
<evidence type="ECO:0000313" key="2">
    <source>
        <dbReference type="Proteomes" id="UP000290172"/>
    </source>
</evidence>